<dbReference type="EMBL" id="OJIN01000208">
    <property type="protein sequence ID" value="SPD75480.1"/>
    <property type="molecule type" value="Genomic_DNA"/>
</dbReference>
<sequence>MFKGLSIIVILLFVCLAGCEDTDLQLAAEAGLDGIRAITLSDEAVKRISQQSAEYSDNKNHIAPAHNEYAERLQSIVGSHLEEGGISYNYKVYLAKEVNAFAMGDGTIRVYSGLMDMFDDEELRFVIGHEMGHVAKDHIRKKMQLAYAASAIRKGIASQNNAAGDIARSQLGGFVERLTAAQFSQLEEKEADDHGLSFLKAKGYEVKGSVSALKKLAALGDNHSFLASHPAPGKRAERLLAQLEGRALSIEERRKGIYDTLISYLEKRFPGMYEWVKELLS</sequence>
<proteinExistence type="inferred from homology"/>
<keyword evidence="4 6" id="KW-0862">Zinc</keyword>
<name>A0A445N155_9BACT</name>
<keyword evidence="1 6" id="KW-0645">Protease</keyword>
<dbReference type="GO" id="GO:0051603">
    <property type="term" value="P:proteolysis involved in protein catabolic process"/>
    <property type="evidence" value="ECO:0007669"/>
    <property type="project" value="TreeGrafter"/>
</dbReference>
<dbReference type="GO" id="GO:0016020">
    <property type="term" value="C:membrane"/>
    <property type="evidence" value="ECO:0007669"/>
    <property type="project" value="TreeGrafter"/>
</dbReference>
<protein>
    <submittedName>
        <fullName evidence="8">Metalloprotease LoiP</fullName>
        <ecNumber evidence="8">3.4.24.-</ecNumber>
    </submittedName>
</protein>
<dbReference type="PANTHER" id="PTHR22726">
    <property type="entry name" value="METALLOENDOPEPTIDASE OMA1"/>
    <property type="match status" value="1"/>
</dbReference>
<dbReference type="CDD" id="cd07334">
    <property type="entry name" value="M48C_loiP_like"/>
    <property type="match status" value="1"/>
</dbReference>
<comment type="similarity">
    <text evidence="6">Belongs to the peptidase M48 family.</text>
</comment>
<dbReference type="AlphaFoldDB" id="A0A445N155"/>
<evidence type="ECO:0000256" key="4">
    <source>
        <dbReference type="ARBA" id="ARBA00022833"/>
    </source>
</evidence>
<dbReference type="GO" id="GO:0004222">
    <property type="term" value="F:metalloendopeptidase activity"/>
    <property type="evidence" value="ECO:0007669"/>
    <property type="project" value="InterPro"/>
</dbReference>
<dbReference type="GO" id="GO:0046872">
    <property type="term" value="F:metal ion binding"/>
    <property type="evidence" value="ECO:0007669"/>
    <property type="project" value="UniProtKB-KW"/>
</dbReference>
<evidence type="ECO:0000256" key="6">
    <source>
        <dbReference type="RuleBase" id="RU003983"/>
    </source>
</evidence>
<evidence type="ECO:0000313" key="8">
    <source>
        <dbReference type="EMBL" id="SPD75480.1"/>
    </source>
</evidence>
<dbReference type="InterPro" id="IPR001915">
    <property type="entry name" value="Peptidase_M48"/>
</dbReference>
<comment type="cofactor">
    <cofactor evidence="6">
        <name>Zn(2+)</name>
        <dbReference type="ChEBI" id="CHEBI:29105"/>
    </cofactor>
    <text evidence="6">Binds 1 zinc ion per subunit.</text>
</comment>
<feature type="domain" description="Peptidase M48" evidence="7">
    <location>
        <begin position="71"/>
        <end position="240"/>
    </location>
</feature>
<dbReference type="EC" id="3.4.24.-" evidence="8"/>
<dbReference type="PANTHER" id="PTHR22726:SF8">
    <property type="entry name" value="METALLOPROTEASE YCAL"/>
    <property type="match status" value="1"/>
</dbReference>
<accession>A0A445N155</accession>
<evidence type="ECO:0000256" key="2">
    <source>
        <dbReference type="ARBA" id="ARBA00022723"/>
    </source>
</evidence>
<evidence type="ECO:0000256" key="1">
    <source>
        <dbReference type="ARBA" id="ARBA00022670"/>
    </source>
</evidence>
<evidence type="ECO:0000256" key="3">
    <source>
        <dbReference type="ARBA" id="ARBA00022801"/>
    </source>
</evidence>
<dbReference type="Gene3D" id="3.30.2010.10">
    <property type="entry name" value="Metalloproteases ('zincins'), catalytic domain"/>
    <property type="match status" value="1"/>
</dbReference>
<organism evidence="8">
    <name type="scientific">uncultured Desulfobacterium sp</name>
    <dbReference type="NCBI Taxonomy" id="201089"/>
    <lineage>
        <taxon>Bacteria</taxon>
        <taxon>Pseudomonadati</taxon>
        <taxon>Thermodesulfobacteriota</taxon>
        <taxon>Desulfobacteria</taxon>
        <taxon>Desulfobacterales</taxon>
        <taxon>Desulfobacteriaceae</taxon>
        <taxon>Desulfobacterium</taxon>
        <taxon>environmental samples</taxon>
    </lineage>
</organism>
<evidence type="ECO:0000256" key="5">
    <source>
        <dbReference type="ARBA" id="ARBA00023049"/>
    </source>
</evidence>
<keyword evidence="2" id="KW-0479">Metal-binding</keyword>
<evidence type="ECO:0000259" key="7">
    <source>
        <dbReference type="Pfam" id="PF01435"/>
    </source>
</evidence>
<gene>
    <name evidence="8" type="primary">loiP</name>
    <name evidence="8" type="ORF">PITCH_A640023</name>
</gene>
<reference evidence="8" key="1">
    <citation type="submission" date="2018-01" db="EMBL/GenBank/DDBJ databases">
        <authorList>
            <person name="Regsiter A."/>
            <person name="William W."/>
        </authorList>
    </citation>
    <scope>NUCLEOTIDE SEQUENCE</scope>
    <source>
        <strain evidence="8">TRIP AH-1</strain>
    </source>
</reference>
<dbReference type="InterPro" id="IPR051156">
    <property type="entry name" value="Mito/Outer_Membr_Metalloprot"/>
</dbReference>
<keyword evidence="5 6" id="KW-0482">Metalloprotease</keyword>
<keyword evidence="3 6" id="KW-0378">Hydrolase</keyword>
<dbReference type="Pfam" id="PF01435">
    <property type="entry name" value="Peptidase_M48"/>
    <property type="match status" value="1"/>
</dbReference>